<reference evidence="3 4" key="1">
    <citation type="journal article" date="2014" name="Curr. Microbiol.">
        <title>Spirosoma radiotolerans sp. nov., a gamma-radiation-resistant bacterium isolated from gamma ray-irradiated soil.</title>
        <authorList>
            <person name="Lee J.J."/>
            <person name="Srinivasan S."/>
            <person name="Lim S."/>
            <person name="Joe M."/>
            <person name="Im S."/>
            <person name="Bae S.I."/>
            <person name="Park K.R."/>
            <person name="Han J.H."/>
            <person name="Park S.H."/>
            <person name="Joo B.M."/>
            <person name="Park S.J."/>
            <person name="Kim M.K."/>
        </authorList>
    </citation>
    <scope>NUCLEOTIDE SEQUENCE [LARGE SCALE GENOMIC DNA]</scope>
    <source>
        <strain evidence="3 4">DG5A</strain>
    </source>
</reference>
<keyword evidence="1" id="KW-0732">Signal</keyword>
<dbReference type="Pfam" id="PF13573">
    <property type="entry name" value="SprB"/>
    <property type="match status" value="10"/>
</dbReference>
<feature type="domain" description="Ig-like" evidence="2">
    <location>
        <begin position="597"/>
        <end position="677"/>
    </location>
</feature>
<dbReference type="PATRIC" id="fig|1379870.5.peg.382"/>
<feature type="signal peptide" evidence="1">
    <location>
        <begin position="1"/>
        <end position="30"/>
    </location>
</feature>
<dbReference type="HOGENOM" id="CLU_229239_0_0_10"/>
<evidence type="ECO:0000313" key="3">
    <source>
        <dbReference type="EMBL" id="AKD53814.1"/>
    </source>
</evidence>
<dbReference type="EMBL" id="CP010429">
    <property type="protein sequence ID" value="AKD53814.1"/>
    <property type="molecule type" value="Genomic_DNA"/>
</dbReference>
<dbReference type="RefSeq" id="WP_046375406.1">
    <property type="nucleotide sequence ID" value="NZ_CP010429.1"/>
</dbReference>
<dbReference type="InterPro" id="IPR013783">
    <property type="entry name" value="Ig-like_fold"/>
</dbReference>
<dbReference type="Proteomes" id="UP000033054">
    <property type="component" value="Chromosome"/>
</dbReference>
<feature type="chain" id="PRO_5002417151" description="Ig-like domain-containing protein" evidence="1">
    <location>
        <begin position="31"/>
        <end position="2404"/>
    </location>
</feature>
<organism evidence="3 4">
    <name type="scientific">Spirosoma radiotolerans</name>
    <dbReference type="NCBI Taxonomy" id="1379870"/>
    <lineage>
        <taxon>Bacteria</taxon>
        <taxon>Pseudomonadati</taxon>
        <taxon>Bacteroidota</taxon>
        <taxon>Cytophagia</taxon>
        <taxon>Cytophagales</taxon>
        <taxon>Cytophagaceae</taxon>
        <taxon>Spirosoma</taxon>
    </lineage>
</organism>
<sequence>MKAVEKVMWFRPWILLLLLLGGAARPSVQAQNVPGCDPLGRTPLVDFQLTYDVVANQYTAWYVPTDNTLHRAVTGQFTIITPNGFTTPGSNGRDANFQITDINGNWSDFVIDNELITSAGQVALPALSGVAVHQVGMAPAGIDIDPDGAGPQTIATPVTAGVAVPLFSFPGTGCASVVRILVNGEPIQNAIMTFGSNVNNEITLQIPRAAGIPALERYCKNATLNTVALVLPDIQDDTQTLCATSSTYSNNYFTQVLRNWNPANLPAGSSVVATANQQWGSFTVSPVSLQGNVSLNPGTGAYTLTYPTVGGVIQPGSLTICNTLGDKCNTASDGACVVISWVSSGSVSIAATGPNCVSNGPASVTLTSTSGFSSYSWLGSGLTVSSGNPVTATLSSAGVYSYTVIAANATGCSTTATTSFTLANKPVIASVTSTNPTSCPGTDGVLTLSGLVAGQTYAINYSKNGASPISQNLTATGSGQISLSGLTTGVYSISASAGGCTSDPVSATLIDPTPPVAPTVTVNPLGSICLGSSVILTATGAVGASFNWTGSTLSQSTGSSVTATPATAGSFVYTVSQTVAGCNSLPASVTVTVNPKPGITLSALSTTVCVGGSIGLTASPSGGLPGYTFAWSGPNFSTTSTVSTISIPNASISNSGIYSVIVTDANQCSTTATTPVAINVINCCSLSATVATSQSTICVGSTVTLSVNVSGNTGPLTFQWSPAIVAPVVGSPGGTVSPTATTTYTVVVTDTGVPNCSRTATVTVTVNQPPVVQAALSSGTVCLGSSVNLTATINTNSVGPYSFSWKGPNGYTSSQQNPIIASAQAIQSGSYTVVVTDANGCSITATTPLALSVINCPVPCPAPIGFNLVVTAAQCGSATGQITATPASGLAPYSYVWSNGQSGQTISGLLGGVYSVTITDANGCTGVSGSINLPGSQAPMVRLVSVAPAACGQSTGAISVSASGGLPPYAYQWSNGLSGSSVSGLSAGVYTVSVSDGSGCASTLTVSVPGSSNLTLVASSLPAACGQAAGSVSVSVSGGTSPYQYKWSNGAITASVSGLVSGAYSVTVSDGGGCSSVALVNVNSVSGPVLTLSSVDAACNASASGSASVSVSGGSGPYSYFWSNGRSGQTISGLVAGVYSVTVVDGNGCRASGQVTVGQPAMILAIYSPARIVCPSTVGSITQVSISGGTAPYSYSWSNGATSAGLNNVGAGSYTVTITDARGCVATGTATLTPANCPPVCPPLGINLVVTAAECGSATGQITASLTSGTAPYTYVWSNGQNGPTITGLSSGVYSVTVTDGNGCTGVSGSINLPGSQAPAVSLVSVSPAACGQATGGASVSASGGLAPYSYSWSNGASTSSVSGLSVGTYTVRVLDGSGCQGLLTVVVPGSSSLSLTASATPAACGSASGSAGVVVSGGTRPYQYKWSNGAITASVSGLVSGAYSVSVTDAGGCSATATVNVNSVSGPSLSVNSAGASCNATASGSATAVVSGGLAPYSYSWSNGASTSSVSGLTAGTYTVRVTDGNGCQASQQVVISQPAAILAIYSPARIVCPSTVGSITQVSISGGTAPYSYSWSNGATTPGLTGVSSGTYTVTITDARGCVATGSAVLVAPTCPVVCEKPVLTVSTPICNSLGTGYTVSFTSSSTNVTVNTGTISGNTITVNGLTDLVVTANNGLDCFSRLTVLAPTSCPTPGSCTLVPTLTVGQPACLGTGQYTVSVNGTNGTISTSAGTLSGNTVTANIGTNLVITITGANGCGSYSVGVVSPASCTTSCTNPLVSVSGPVCGSNGVYAVNVTPASGVSLVVSGGTLLGNVITATTGTPVSITARNGSCADQVVVIRPPVCPPACTQQELIVFSTPVCQTATQTYSVNYVATPGTVIATNAGNTAVVGIITGIPVGIVLSVTATNGTTNACPQVKTVNPPAGCSTVVCPAPMLTFCSPLCNPTTGGFTFTFITNGTSVTASNGATVDMKTGTVTVPAGVTAVTVTAINSQNGCYQTTSFTVGAPTGCTVCKLPSLFVCQPVCNGDGTYSVGYLVSPGASVTAIGGVISAGNRITAPVGTKVTVIASNGPGCSIDVVVNSPASCSVCVQPGFGISGIICRNNGASYDVQYITNSTSGTVTASKGKIVGNAVVDVPSGQPVILTLTNNSCPPVSITIAAPTSCTPSCVTLELKVLLEGPYNTTTHLMNTTLNSRGLLPGQTPIGMFAVPTPAGQPYNTAPWNYTGTESITNYPADVVDWVLVSLRTDSLTTNTAFRVAGLLHSDGRISFVNPCFSIPNGTYFPVIEHRNHMGVMSPTRVPVVNNKLIFDFTTQNSYMVTNPPSFGEIQIDNRWMMYGGDGKKDTYTDDFDINFFDSKLWKDESGIFDQYRLGDFNMDADVNFSDSVLWNKNNGRYSKVPH</sequence>
<dbReference type="InterPro" id="IPR036179">
    <property type="entry name" value="Ig-like_dom_sf"/>
</dbReference>
<dbReference type="SUPFAM" id="SSF48726">
    <property type="entry name" value="Immunoglobulin"/>
    <property type="match status" value="1"/>
</dbReference>
<dbReference type="InterPro" id="IPR003599">
    <property type="entry name" value="Ig_sub"/>
</dbReference>
<dbReference type="OrthoDB" id="7794186at2"/>
<accession>A0A0E3ZRI4</accession>
<dbReference type="PROSITE" id="PS50835">
    <property type="entry name" value="IG_LIKE"/>
    <property type="match status" value="1"/>
</dbReference>
<evidence type="ECO:0000259" key="2">
    <source>
        <dbReference type="PROSITE" id="PS50835"/>
    </source>
</evidence>
<dbReference type="SUPFAM" id="SSF49299">
    <property type="entry name" value="PKD domain"/>
    <property type="match status" value="1"/>
</dbReference>
<evidence type="ECO:0000256" key="1">
    <source>
        <dbReference type="SAM" id="SignalP"/>
    </source>
</evidence>
<proteinExistence type="predicted"/>
<dbReference type="InterPro" id="IPR007110">
    <property type="entry name" value="Ig-like_dom"/>
</dbReference>
<keyword evidence="4" id="KW-1185">Reference proteome</keyword>
<name>A0A0E3ZRI4_9BACT</name>
<dbReference type="Gene3D" id="2.60.40.740">
    <property type="match status" value="9"/>
</dbReference>
<protein>
    <recommendedName>
        <fullName evidence="2">Ig-like domain-containing protein</fullName>
    </recommendedName>
</protein>
<dbReference type="STRING" id="1379870.SD10_01750"/>
<dbReference type="SMART" id="SM00409">
    <property type="entry name" value="IG"/>
    <property type="match status" value="2"/>
</dbReference>
<gene>
    <name evidence="3" type="ORF">SD10_01750</name>
</gene>
<dbReference type="KEGG" id="srd:SD10_01750"/>
<dbReference type="InterPro" id="IPR035986">
    <property type="entry name" value="PKD_dom_sf"/>
</dbReference>
<evidence type="ECO:0000313" key="4">
    <source>
        <dbReference type="Proteomes" id="UP000033054"/>
    </source>
</evidence>
<dbReference type="Gene3D" id="2.60.40.10">
    <property type="entry name" value="Immunoglobulins"/>
    <property type="match status" value="2"/>
</dbReference>
<dbReference type="InterPro" id="IPR025667">
    <property type="entry name" value="SprB_repeat"/>
</dbReference>